<evidence type="ECO:0000256" key="4">
    <source>
        <dbReference type="ARBA" id="ARBA00022989"/>
    </source>
</evidence>
<dbReference type="Proteomes" id="UP000694728">
    <property type="component" value="Unplaced"/>
</dbReference>
<dbReference type="Pfam" id="PF07686">
    <property type="entry name" value="V-set"/>
    <property type="match status" value="1"/>
</dbReference>
<dbReference type="InterPro" id="IPR000920">
    <property type="entry name" value="Myelin_P0-rel"/>
</dbReference>
<organism evidence="12 13">
    <name type="scientific">Sus scrofa</name>
    <name type="common">Pig</name>
    <dbReference type="NCBI Taxonomy" id="9823"/>
    <lineage>
        <taxon>Eukaryota</taxon>
        <taxon>Metazoa</taxon>
        <taxon>Chordata</taxon>
        <taxon>Craniata</taxon>
        <taxon>Vertebrata</taxon>
        <taxon>Euteleostomi</taxon>
        <taxon>Mammalia</taxon>
        <taxon>Eutheria</taxon>
        <taxon>Laurasiatheria</taxon>
        <taxon>Artiodactyla</taxon>
        <taxon>Suina</taxon>
        <taxon>Suidae</taxon>
        <taxon>Sus</taxon>
    </lineage>
</organism>
<feature type="compositionally biased region" description="Polar residues" evidence="9">
    <location>
        <begin position="178"/>
        <end position="187"/>
    </location>
</feature>
<dbReference type="Proteomes" id="UP000694570">
    <property type="component" value="Unplaced"/>
</dbReference>
<evidence type="ECO:0000256" key="5">
    <source>
        <dbReference type="ARBA" id="ARBA00023136"/>
    </source>
</evidence>
<dbReference type="SUPFAM" id="SSF48726">
    <property type="entry name" value="Immunoglobulin"/>
    <property type="match status" value="1"/>
</dbReference>
<dbReference type="PRINTS" id="PR00213">
    <property type="entry name" value="MYELINP0"/>
</dbReference>
<evidence type="ECO:0000256" key="8">
    <source>
        <dbReference type="ARBA" id="ARBA00023319"/>
    </source>
</evidence>
<dbReference type="GO" id="GO:0016020">
    <property type="term" value="C:membrane"/>
    <property type="evidence" value="ECO:0007669"/>
    <property type="project" value="UniProtKB-SubCell"/>
</dbReference>
<evidence type="ECO:0000256" key="1">
    <source>
        <dbReference type="ARBA" id="ARBA00004479"/>
    </source>
</evidence>
<sequence>MWPAAVALIQPLTWELPYAAQVALKRQQQQQKQLCAETDAVTPWLFLHFLSSILQSTLSVHQFFHYSQGQVYAGNYPPFKDRISWAGDLEKKDASINIENIQFIHNGTYICDVKNPPDIVVQPGHIRLYVVEKEILPAFPVWGVVGIVTAVVLGLTLLITMILAVLYRRKNSKRDYTGCNTSENVSPVKQAPRKSPFDTEGLVKSLPSGSHQGPVIYAQLDHSGGHHSDKINKSESVVYADIRKN</sequence>
<feature type="domain" description="Immunoglobulin V-set" evidence="11">
    <location>
        <begin position="62"/>
        <end position="131"/>
    </location>
</feature>
<dbReference type="InterPro" id="IPR013783">
    <property type="entry name" value="Ig-like_fold"/>
</dbReference>
<dbReference type="Ensembl" id="ENSSSCT00045014199.1">
    <property type="protein sequence ID" value="ENSSSCP00045009828.1"/>
    <property type="gene ID" value="ENSSSCG00045008460.1"/>
</dbReference>
<keyword evidence="2 10" id="KW-0812">Transmembrane</keyword>
<comment type="subcellular location">
    <subcellularLocation>
        <location evidence="1">Membrane</location>
        <topology evidence="1">Single-pass type I membrane protein</topology>
    </subcellularLocation>
</comment>
<evidence type="ECO:0000256" key="3">
    <source>
        <dbReference type="ARBA" id="ARBA00022729"/>
    </source>
</evidence>
<dbReference type="AlphaFoldDB" id="A0A8D1T3D6"/>
<evidence type="ECO:0000313" key="12">
    <source>
        <dbReference type="Ensembl" id="ENSSSCP00060007297.1"/>
    </source>
</evidence>
<dbReference type="Gene3D" id="2.60.40.10">
    <property type="entry name" value="Immunoglobulins"/>
    <property type="match status" value="1"/>
</dbReference>
<reference evidence="12" key="1">
    <citation type="submission" date="2025-05" db="UniProtKB">
        <authorList>
            <consortium name="Ensembl"/>
        </authorList>
    </citation>
    <scope>IDENTIFICATION</scope>
</reference>
<feature type="region of interest" description="Disordered" evidence="9">
    <location>
        <begin position="176"/>
        <end position="213"/>
    </location>
</feature>
<dbReference type="Ensembl" id="ENSSSCT00030008631.1">
    <property type="protein sequence ID" value="ENSSSCP00030003719.1"/>
    <property type="gene ID" value="ENSSSCG00030006400.1"/>
</dbReference>
<dbReference type="PANTHER" id="PTHR13869:SF19">
    <property type="entry name" value="MYELIN PROTEIN ZERO-LIKE PROTEIN 1"/>
    <property type="match status" value="1"/>
</dbReference>
<evidence type="ECO:0000256" key="9">
    <source>
        <dbReference type="SAM" id="MobiDB-lite"/>
    </source>
</evidence>
<evidence type="ECO:0000256" key="7">
    <source>
        <dbReference type="ARBA" id="ARBA00023180"/>
    </source>
</evidence>
<dbReference type="InterPro" id="IPR036179">
    <property type="entry name" value="Ig-like_dom_sf"/>
</dbReference>
<dbReference type="Proteomes" id="UP000694726">
    <property type="component" value="Unplaced"/>
</dbReference>
<accession>A0A8D1T3D6</accession>
<protein>
    <submittedName>
        <fullName evidence="12">Myelin protein zero like 1</fullName>
    </submittedName>
</protein>
<evidence type="ECO:0000256" key="2">
    <source>
        <dbReference type="ARBA" id="ARBA00022692"/>
    </source>
</evidence>
<dbReference type="Ensembl" id="ENSSSCT00015018619.1">
    <property type="protein sequence ID" value="ENSSSCP00015007356.1"/>
    <property type="gene ID" value="ENSSSCG00015013988.1"/>
</dbReference>
<evidence type="ECO:0000313" key="13">
    <source>
        <dbReference type="Proteomes" id="UP000694723"/>
    </source>
</evidence>
<feature type="transmembrane region" description="Helical" evidence="10">
    <location>
        <begin position="141"/>
        <end position="167"/>
    </location>
</feature>
<name>A0A8D1T3D6_PIG</name>
<gene>
    <name evidence="12" type="primary">MPZL1</name>
</gene>
<keyword evidence="5 10" id="KW-0472">Membrane</keyword>
<keyword evidence="3" id="KW-0732">Signal</keyword>
<evidence type="ECO:0000256" key="10">
    <source>
        <dbReference type="SAM" id="Phobius"/>
    </source>
</evidence>
<evidence type="ECO:0000259" key="11">
    <source>
        <dbReference type="Pfam" id="PF07686"/>
    </source>
</evidence>
<dbReference type="InterPro" id="IPR013106">
    <property type="entry name" value="Ig_V-set"/>
</dbReference>
<proteinExistence type="predicted"/>
<keyword evidence="8" id="KW-0393">Immunoglobulin domain</keyword>
<dbReference type="PANTHER" id="PTHR13869">
    <property type="entry name" value="MYELIN P0 RELATED"/>
    <property type="match status" value="1"/>
</dbReference>
<keyword evidence="6" id="KW-1015">Disulfide bond</keyword>
<evidence type="ECO:0000256" key="6">
    <source>
        <dbReference type="ARBA" id="ARBA00023157"/>
    </source>
</evidence>
<dbReference type="Proteomes" id="UP000694723">
    <property type="component" value="Unplaced"/>
</dbReference>
<keyword evidence="4 10" id="KW-1133">Transmembrane helix</keyword>
<keyword evidence="7" id="KW-0325">Glycoprotein</keyword>
<dbReference type="Ensembl" id="ENSSSCT00060018233.1">
    <property type="protein sequence ID" value="ENSSSCP00060007297.1"/>
    <property type="gene ID" value="ENSSSCG00060013826.1"/>
</dbReference>